<proteinExistence type="predicted"/>
<evidence type="ECO:0000313" key="7">
    <source>
        <dbReference type="EMBL" id="KAF6017659.1"/>
    </source>
</evidence>
<dbReference type="OrthoDB" id="10251741at2759"/>
<dbReference type="InterPro" id="IPR052993">
    <property type="entry name" value="CFA-57"/>
</dbReference>
<dbReference type="Proteomes" id="UP000593567">
    <property type="component" value="Unassembled WGS sequence"/>
</dbReference>
<evidence type="ECO:0000256" key="1">
    <source>
        <dbReference type="ARBA" id="ARBA00022574"/>
    </source>
</evidence>
<sequence length="1154" mass="132925">MTAIVVSPNRRYVAIAERGERGIITIFDLHSLRRKKVLSSSEVEAKEFVSLAFSPDSKYLIAQGGSPDWTLVYWTWEKAKIMATTKTSNPQGSPPIYQVTFNPQDNTQICVVGNGIFKLFRYSEGNLKQFAFQKLESQNYLCQTWVSDERVVVGTDNGKLLLFEAGELKNEFNLSMQVAEQSDKSIFGVNENQNLGPPQITSIVAFSKGFACSCGPGTVAWFEKSDDKEYFKKAREIKIPQDNNSADPSKAEQQIVCAMAVSPSEETIVVVTDSSQLYQITMSSAELGKQQGEQTYFEFLAQSFHSGQVTGLDVCLRKPLVATCSNDRSVRIWNYETCNLELYKEFAEEAFSIALHPSGLYICVGFSDKLRLMNLLIDDIRTFKEFPIRGCKECAFSHGGHFFAAVNSTIISIYSSTTFENVSNLKGHNGKVRSVVWSADDSKIVSCGMDGAVYEWDSYSGKRIGESVLKSCSYSGVTIAPDGKNTYAVGSDKSIKEIQDSQILRDVSSDDVTFTTVALSHSGRMLFCGTSAGTLRSIKFPLTNPGEWQEYQGHGKQIVKMKVTFDDLYLITVSEDSTIMMWKIQDREGRTIKREKDVGWAEEILITKSDLEEKNSTMQELLQRVEELRMENDYQLRLKDMNYNDKIKELTEKFIQEMESLKTKNQVLKTDKDKEEAKHEEKTAQLMEKQSNEVRELESANNQKLMLEYEKYQELQTRSMRMQEDYEKQLAELEDRSNKAQQELEEHYNSKLEEKNQQLEQAMDESRQNQKEYEETRRQIEEDADREILDIKNKYERRLRDEKEANSRLKGETGILTKKFTSLEKEIDGHKEEIKKSQTEVVKLNGVIANLQKDILGLKKEIQERDETIQDKEKRIYDLKKKNQELEKFKFVLDYKIKELKKQIEPREADIKAMKEQIQEMESELERFHKQNTQLELNITELRQKLKATDKEMHVERQKVRDVEAVVKRFKTDLHNCVAFIQEPKVLKDSIKALYTKYVQEDVTETATGDAEIQNEYSRQREHLERSVASLRKKLAKDSEIHRADNVRIMQENVSLIKEINDLRKELKIVRVKNHDLEAALGLHRKNNKDVSQLLQSVTSQNKNAMMEEDLKEKGKIIDIQRMEIKKLRSHVEDLEMTVQRPGSGQRLPPMQPV</sequence>
<dbReference type="SUPFAM" id="SSF50978">
    <property type="entry name" value="WD40 repeat-like"/>
    <property type="match status" value="2"/>
</dbReference>
<dbReference type="InterPro" id="IPR055442">
    <property type="entry name" value="Beta-prop_EML-like_2nd"/>
</dbReference>
<dbReference type="InterPro" id="IPR015943">
    <property type="entry name" value="WD40/YVTN_repeat-like_dom_sf"/>
</dbReference>
<keyword evidence="8" id="KW-1185">Reference proteome</keyword>
<dbReference type="Pfam" id="PF23414">
    <property type="entry name" value="Beta-prop_EML_2"/>
    <property type="match status" value="1"/>
</dbReference>
<dbReference type="InterPro" id="IPR001680">
    <property type="entry name" value="WD40_rpt"/>
</dbReference>
<dbReference type="InterPro" id="IPR036322">
    <property type="entry name" value="WD40_repeat_dom_sf"/>
</dbReference>
<feature type="repeat" description="WD" evidence="3">
    <location>
        <begin position="302"/>
        <end position="337"/>
    </location>
</feature>
<dbReference type="SMART" id="SM00320">
    <property type="entry name" value="WD40"/>
    <property type="match status" value="7"/>
</dbReference>
<feature type="domain" description="EML-like second beta-propeller" evidence="6">
    <location>
        <begin position="310"/>
        <end position="584"/>
    </location>
</feature>
<evidence type="ECO:0000256" key="2">
    <source>
        <dbReference type="ARBA" id="ARBA00022737"/>
    </source>
</evidence>
<evidence type="ECO:0000256" key="5">
    <source>
        <dbReference type="SAM" id="MobiDB-lite"/>
    </source>
</evidence>
<feature type="repeat" description="WD" evidence="3">
    <location>
        <begin position="551"/>
        <end position="592"/>
    </location>
</feature>
<dbReference type="FunFam" id="2.130.10.10:FF:000271">
    <property type="entry name" value="cilia- and flagella-associated protein 57"/>
    <property type="match status" value="1"/>
</dbReference>
<accession>A0A7J7IUQ9</accession>
<dbReference type="PANTHER" id="PTHR32215">
    <property type="entry name" value="CILIA- AND FLAGELLA-ASSOCIATED PROTEIN 57"/>
    <property type="match status" value="1"/>
</dbReference>
<dbReference type="Gene3D" id="1.10.287.1490">
    <property type="match status" value="1"/>
</dbReference>
<keyword evidence="2" id="KW-0677">Repeat</keyword>
<dbReference type="PROSITE" id="PS50082">
    <property type="entry name" value="WD_REPEATS_2"/>
    <property type="match status" value="3"/>
</dbReference>
<name>A0A7J7IUQ9_BUGNE</name>
<dbReference type="EMBL" id="VXIV02003369">
    <property type="protein sequence ID" value="KAF6017659.1"/>
    <property type="molecule type" value="Genomic_DNA"/>
</dbReference>
<keyword evidence="1 3" id="KW-0853">WD repeat</keyword>
<keyword evidence="4" id="KW-0175">Coiled coil</keyword>
<organism evidence="7 8">
    <name type="scientific">Bugula neritina</name>
    <name type="common">Brown bryozoan</name>
    <name type="synonym">Sertularia neritina</name>
    <dbReference type="NCBI Taxonomy" id="10212"/>
    <lineage>
        <taxon>Eukaryota</taxon>
        <taxon>Metazoa</taxon>
        <taxon>Spiralia</taxon>
        <taxon>Lophotrochozoa</taxon>
        <taxon>Bryozoa</taxon>
        <taxon>Gymnolaemata</taxon>
        <taxon>Cheilostomatida</taxon>
        <taxon>Flustrina</taxon>
        <taxon>Buguloidea</taxon>
        <taxon>Bugulidae</taxon>
        <taxon>Bugula</taxon>
    </lineage>
</organism>
<feature type="coiled-coil region" evidence="4">
    <location>
        <begin position="1014"/>
        <end position="1080"/>
    </location>
</feature>
<protein>
    <submittedName>
        <fullName evidence="7">WDR65</fullName>
    </submittedName>
</protein>
<comment type="caution">
    <text evidence="7">The sequence shown here is derived from an EMBL/GenBank/DDBJ whole genome shotgun (WGS) entry which is preliminary data.</text>
</comment>
<dbReference type="PROSITE" id="PS50294">
    <property type="entry name" value="WD_REPEATS_REGION"/>
    <property type="match status" value="2"/>
</dbReference>
<feature type="region of interest" description="Disordered" evidence="5">
    <location>
        <begin position="758"/>
        <end position="779"/>
    </location>
</feature>
<dbReference type="AlphaFoldDB" id="A0A7J7IUQ9"/>
<gene>
    <name evidence="7" type="ORF">EB796_024026</name>
</gene>
<dbReference type="FunFam" id="1.10.287.1490:FF:000014">
    <property type="entry name" value="AGAP008095-PA"/>
    <property type="match status" value="1"/>
</dbReference>
<dbReference type="Gene3D" id="2.130.10.10">
    <property type="entry name" value="YVTN repeat-like/Quinoprotein amine dehydrogenase"/>
    <property type="match status" value="2"/>
</dbReference>
<dbReference type="PANTHER" id="PTHR32215:SF0">
    <property type="entry name" value="CILIA- AND FLAGELLA-ASSOCIATED PROTEIN 57"/>
    <property type="match status" value="1"/>
</dbReference>
<reference evidence="7" key="1">
    <citation type="submission" date="2020-06" db="EMBL/GenBank/DDBJ databases">
        <title>Draft genome of Bugula neritina, a colonial animal packing powerful symbionts and potential medicines.</title>
        <authorList>
            <person name="Rayko M."/>
        </authorList>
    </citation>
    <scope>NUCLEOTIDE SEQUENCE [LARGE SCALE GENOMIC DNA]</scope>
    <source>
        <strain evidence="7">Kwan_BN1</strain>
    </source>
</reference>
<evidence type="ECO:0000259" key="6">
    <source>
        <dbReference type="Pfam" id="PF23414"/>
    </source>
</evidence>
<evidence type="ECO:0000313" key="8">
    <source>
        <dbReference type="Proteomes" id="UP000593567"/>
    </source>
</evidence>
<feature type="repeat" description="WD" evidence="3">
    <location>
        <begin position="425"/>
        <end position="466"/>
    </location>
</feature>
<feature type="compositionally biased region" description="Basic and acidic residues" evidence="5">
    <location>
        <begin position="764"/>
        <end position="779"/>
    </location>
</feature>
<evidence type="ECO:0000256" key="4">
    <source>
        <dbReference type="SAM" id="Coils"/>
    </source>
</evidence>
<evidence type="ECO:0000256" key="3">
    <source>
        <dbReference type="PROSITE-ProRule" id="PRU00221"/>
    </source>
</evidence>